<protein>
    <submittedName>
        <fullName evidence="3">SpoIIE family protein phosphatase</fullName>
    </submittedName>
</protein>
<dbReference type="GO" id="GO:0016791">
    <property type="term" value="F:phosphatase activity"/>
    <property type="evidence" value="ECO:0007669"/>
    <property type="project" value="TreeGrafter"/>
</dbReference>
<feature type="domain" description="PAS" evidence="2">
    <location>
        <begin position="19"/>
        <end position="94"/>
    </location>
</feature>
<dbReference type="InterPro" id="IPR036457">
    <property type="entry name" value="PPM-type-like_dom_sf"/>
</dbReference>
<dbReference type="EMBL" id="CP097092">
    <property type="protein sequence ID" value="UQF77664.1"/>
    <property type="molecule type" value="Genomic_DNA"/>
</dbReference>
<evidence type="ECO:0000313" key="3">
    <source>
        <dbReference type="EMBL" id="UQF77664.1"/>
    </source>
</evidence>
<dbReference type="Pfam" id="PF13185">
    <property type="entry name" value="GAF_2"/>
    <property type="match status" value="1"/>
</dbReference>
<name>A0A9E7DBA2_9ACTN</name>
<sequence length="802" mass="86420">MADNKLSVRRVEGVVDGTVAATLSQLLRLTSDAVIVFNMEGMVLLANEEAESLFAKEDGTIAGLDVRFLFTPANQENLQKPFFVESLPFAIDGSTSMVAAPAQDGTSQVLSVRADYVGAPTQAIVLTASKLRDMASPMHDDERMVLDLRRANKRLSGALQIVLDTLDSEDMGQLIERVLEELSETVEADGALIYLAEQDGYHLHGATESLRSASLDRIPRYFAFNSSLERLTFYSEHALRLHTMPLNSSTLKQGRVKKRNLVNEETREVITVDASHLPPFTSFLVVPVWFGGHIVALIEVGWERKRALLVEDARLLDSIANYLSVQLVGALSAMRTQRRDTLREALARVRQGLLHSAAEGEKISGERLQQVMRSVGTDLNARVFSVDCCEVTGNITLHALGAEQAFGDTQDGAQDSTQAAAEAGGVQAAAEAAVAQDGGNQIALPSTVEGLKTGEGEASVKEVELESELSRSLAAQGLPCKGAVLFLGKFAGEQHTWLFLREENAEPLSDIELDFLDRVMLLVHSLAVGAEESQQNKHISQALQSGMKNDLQKVEGISAEGIYSSATADAFVGGDFYSMIKLPGRRACIIMGDVSGKGIEAASISSAVKTALSAYAWEGRTPARMVATLNEFLLGFSRVETFATLFVGIVDLTTSSLTYCSAGHPPAILVSAQSGEAELLDVQSGVVGAFHDMEYKNGMVHLHEGDILLLYTDGTTEARSPEGAFFGETGLRDMIMNEVPRGFDGLLNRFLSTLDRYTGRRLDDDVAMVALRFDELGSTDSGTLGSIDSGKLGGADSGEKNN</sequence>
<dbReference type="InterPro" id="IPR003018">
    <property type="entry name" value="GAF"/>
</dbReference>
<dbReference type="Pfam" id="PF07228">
    <property type="entry name" value="SpoIIE"/>
    <property type="match status" value="1"/>
</dbReference>
<dbReference type="SUPFAM" id="SSF55785">
    <property type="entry name" value="PYP-like sensor domain (PAS domain)"/>
    <property type="match status" value="1"/>
</dbReference>
<dbReference type="SMART" id="SM00331">
    <property type="entry name" value="PP2C_SIG"/>
    <property type="match status" value="1"/>
</dbReference>
<dbReference type="PANTHER" id="PTHR43156">
    <property type="entry name" value="STAGE II SPORULATION PROTEIN E-RELATED"/>
    <property type="match status" value="1"/>
</dbReference>
<dbReference type="SUPFAM" id="SSF81606">
    <property type="entry name" value="PP2C-like"/>
    <property type="match status" value="1"/>
</dbReference>
<dbReference type="Proteomes" id="UP000831562">
    <property type="component" value="Chromosome"/>
</dbReference>
<evidence type="ECO:0000256" key="1">
    <source>
        <dbReference type="ARBA" id="ARBA00022801"/>
    </source>
</evidence>
<dbReference type="PROSITE" id="PS50112">
    <property type="entry name" value="PAS"/>
    <property type="match status" value="1"/>
</dbReference>
<dbReference type="InterPro" id="IPR029016">
    <property type="entry name" value="GAF-like_dom_sf"/>
</dbReference>
<keyword evidence="1" id="KW-0378">Hydrolase</keyword>
<reference evidence="3" key="1">
    <citation type="submission" date="2022-05" db="EMBL/GenBank/DDBJ databases">
        <title>Using nanopore sequencing to obtain complete genomes from saliva samples.</title>
        <authorList>
            <person name="Baker J.L."/>
        </authorList>
    </citation>
    <scope>NUCLEOTIDE SEQUENCE</scope>
    <source>
        <strain evidence="3">JCVI-JB-Lp32</strain>
    </source>
</reference>
<evidence type="ECO:0000313" key="4">
    <source>
        <dbReference type="Proteomes" id="UP000831562"/>
    </source>
</evidence>
<evidence type="ECO:0000259" key="2">
    <source>
        <dbReference type="PROSITE" id="PS50112"/>
    </source>
</evidence>
<gene>
    <name evidence="3" type="ORF">M3I19_05065</name>
</gene>
<dbReference type="PANTHER" id="PTHR43156:SF2">
    <property type="entry name" value="STAGE II SPORULATION PROTEIN E"/>
    <property type="match status" value="1"/>
</dbReference>
<proteinExistence type="predicted"/>
<dbReference type="InterPro" id="IPR001932">
    <property type="entry name" value="PPM-type_phosphatase-like_dom"/>
</dbReference>
<dbReference type="Gene3D" id="3.30.450.40">
    <property type="match status" value="1"/>
</dbReference>
<organism evidence="3 4">
    <name type="scientific">Lancefieldella parvula</name>
    <dbReference type="NCBI Taxonomy" id="1382"/>
    <lineage>
        <taxon>Bacteria</taxon>
        <taxon>Bacillati</taxon>
        <taxon>Actinomycetota</taxon>
        <taxon>Coriobacteriia</taxon>
        <taxon>Coriobacteriales</taxon>
        <taxon>Atopobiaceae</taxon>
        <taxon>Lancefieldella</taxon>
    </lineage>
</organism>
<dbReference type="InterPro" id="IPR000014">
    <property type="entry name" value="PAS"/>
</dbReference>
<dbReference type="InterPro" id="IPR035965">
    <property type="entry name" value="PAS-like_dom_sf"/>
</dbReference>
<accession>A0A9E7DBA2</accession>
<dbReference type="SMART" id="SM00065">
    <property type="entry name" value="GAF"/>
    <property type="match status" value="1"/>
</dbReference>
<dbReference type="SUPFAM" id="SSF55781">
    <property type="entry name" value="GAF domain-like"/>
    <property type="match status" value="1"/>
</dbReference>
<dbReference type="Gene3D" id="3.60.40.10">
    <property type="entry name" value="PPM-type phosphatase domain"/>
    <property type="match status" value="1"/>
</dbReference>
<dbReference type="AlphaFoldDB" id="A0A9E7DBA2"/>
<dbReference type="InterPro" id="IPR052016">
    <property type="entry name" value="Bact_Sigma-Reg"/>
</dbReference>